<comment type="similarity">
    <text evidence="2 4">Belongs to the glycosyl hydrolase 31 family.</text>
</comment>
<keyword evidence="4 7" id="KW-0378">Hydrolase</keyword>
<sequence length="699" mass="79744">MLFENGWIATRKPGRIDGYLFAYNGDHKAAIKDFYRLSGSQPVLPRWTLGNWWSRYHEYTADEYLELVDRFSREGVPLNVGVIDMDWHKVKIPEQYGSGWTGYSWNRDLISNPEAFIRELHKRGLKVTVNDHPADGVRAFEDQYKDVAKAMNFDTSNEEPINFDCTSRKFLDAYFDVLKANLEKQGIDFWWIDWQQGTDSMIPGVDPLWVLNHYHYLTSQRNLKSIEKPITFSRYAGPGSHRYPIGFSGDTQITWAGLEFQPEFTATASNIGFGWWSHDIGGHLGGWRSNELTARWVQLGCFSPILRLHSSKSLWISKEPWNFEPQTSKVIKDFLVLRHRLIPYLYTMNVRASYENEPLIQPMYWNHKDEEAHAVPNQYYFGPDLIVAPITSPNSAVTLLGNATAWLPKGRFVSLFSPHLVYDGDRYVRLHRDLDKVPVLAKEGTIIPLDTTPNLANGAQRPSEITICLVVGADASFELVEESQESDSETHPPPSSFCRTPITWKQQEGILSIGPESKPSGKPRDWVVKLIGHTNSNVQARLPSHFPVRHEDGCTVVKLGNVNDRSSVAFEVELGGDLQLDVVDIKKHLFERLHRAEMWYDSKDGAWDVVTNSSDSIEDRVKKLINMDADAHLKNAVMEVWAADARSEGSAAGHEVWAEVKRNIVDDIKEAMKDDLTKSIVTEKTSVEDNEDWDDYVMI</sequence>
<dbReference type="InterPro" id="IPR048395">
    <property type="entry name" value="Glyco_hydro_31_C"/>
</dbReference>
<dbReference type="InterPro" id="IPR000322">
    <property type="entry name" value="Glyco_hydro_31_TIM"/>
</dbReference>
<dbReference type="PANTHER" id="PTHR22762:SF89">
    <property type="entry name" value="ALPHA-XYLOSIDASE"/>
    <property type="match status" value="1"/>
</dbReference>
<dbReference type="Proteomes" id="UP001321749">
    <property type="component" value="Unassembled WGS sequence"/>
</dbReference>
<dbReference type="Gene3D" id="3.20.20.80">
    <property type="entry name" value="Glycosidases"/>
    <property type="match status" value="1"/>
</dbReference>
<dbReference type="GO" id="GO:0004558">
    <property type="term" value="F:alpha-1,4-glucosidase activity"/>
    <property type="evidence" value="ECO:0007669"/>
    <property type="project" value="UniProtKB-EC"/>
</dbReference>
<gene>
    <name evidence="7" type="ORF">QBC42DRAFT_193305</name>
</gene>
<evidence type="ECO:0000259" key="6">
    <source>
        <dbReference type="Pfam" id="PF21365"/>
    </source>
</evidence>
<dbReference type="GO" id="GO:0005975">
    <property type="term" value="P:carbohydrate metabolic process"/>
    <property type="evidence" value="ECO:0007669"/>
    <property type="project" value="InterPro"/>
</dbReference>
<keyword evidence="4" id="KW-0326">Glycosidase</keyword>
<comment type="catalytic activity">
    <reaction evidence="1">
        <text>Hydrolysis of terminal, non-reducing (1-&gt;4)-linked alpha-D-glucose residues with release of alpha-D-glucose.</text>
        <dbReference type="EC" id="3.2.1.20"/>
    </reaction>
</comment>
<dbReference type="EMBL" id="MU864933">
    <property type="protein sequence ID" value="KAK4466227.1"/>
    <property type="molecule type" value="Genomic_DNA"/>
</dbReference>
<dbReference type="SUPFAM" id="SSF51445">
    <property type="entry name" value="(Trans)glycosidases"/>
    <property type="match status" value="1"/>
</dbReference>
<keyword evidence="8" id="KW-1185">Reference proteome</keyword>
<dbReference type="AlphaFoldDB" id="A0AAV9HZQ7"/>
<proteinExistence type="inferred from homology"/>
<evidence type="ECO:0000256" key="4">
    <source>
        <dbReference type="RuleBase" id="RU361185"/>
    </source>
</evidence>
<feature type="domain" description="Glycoside hydrolase family 31 TIM barrel" evidence="5">
    <location>
        <begin position="42"/>
        <end position="348"/>
    </location>
</feature>
<dbReference type="Gene3D" id="2.60.40.1180">
    <property type="entry name" value="Golgi alpha-mannosidase II"/>
    <property type="match status" value="1"/>
</dbReference>
<dbReference type="InterPro" id="IPR017853">
    <property type="entry name" value="GH"/>
</dbReference>
<dbReference type="InterPro" id="IPR013780">
    <property type="entry name" value="Glyco_hydro_b"/>
</dbReference>
<evidence type="ECO:0000313" key="7">
    <source>
        <dbReference type="EMBL" id="KAK4466227.1"/>
    </source>
</evidence>
<dbReference type="PANTHER" id="PTHR22762">
    <property type="entry name" value="ALPHA-GLUCOSIDASE"/>
    <property type="match status" value="1"/>
</dbReference>
<dbReference type="SUPFAM" id="SSF51011">
    <property type="entry name" value="Glycosyl hydrolase domain"/>
    <property type="match status" value="1"/>
</dbReference>
<evidence type="ECO:0000256" key="1">
    <source>
        <dbReference type="ARBA" id="ARBA00001657"/>
    </source>
</evidence>
<dbReference type="GO" id="GO:0006491">
    <property type="term" value="P:N-glycan processing"/>
    <property type="evidence" value="ECO:0007669"/>
    <property type="project" value="TreeGrafter"/>
</dbReference>
<evidence type="ECO:0000313" key="8">
    <source>
        <dbReference type="Proteomes" id="UP001321749"/>
    </source>
</evidence>
<dbReference type="EC" id="3.2.1.20" evidence="3"/>
<evidence type="ECO:0000259" key="5">
    <source>
        <dbReference type="Pfam" id="PF01055"/>
    </source>
</evidence>
<organism evidence="7 8">
    <name type="scientific">Cladorrhinum samala</name>
    <dbReference type="NCBI Taxonomy" id="585594"/>
    <lineage>
        <taxon>Eukaryota</taxon>
        <taxon>Fungi</taxon>
        <taxon>Dikarya</taxon>
        <taxon>Ascomycota</taxon>
        <taxon>Pezizomycotina</taxon>
        <taxon>Sordariomycetes</taxon>
        <taxon>Sordariomycetidae</taxon>
        <taxon>Sordariales</taxon>
        <taxon>Podosporaceae</taxon>
        <taxon>Cladorrhinum</taxon>
    </lineage>
</organism>
<dbReference type="Pfam" id="PF01055">
    <property type="entry name" value="Glyco_hydro_31_2nd"/>
    <property type="match status" value="1"/>
</dbReference>
<reference evidence="7" key="2">
    <citation type="submission" date="2023-06" db="EMBL/GenBank/DDBJ databases">
        <authorList>
            <consortium name="Lawrence Berkeley National Laboratory"/>
            <person name="Mondo S.J."/>
            <person name="Hensen N."/>
            <person name="Bonometti L."/>
            <person name="Westerberg I."/>
            <person name="Brannstrom I.O."/>
            <person name="Guillou S."/>
            <person name="Cros-Aarteil S."/>
            <person name="Calhoun S."/>
            <person name="Haridas S."/>
            <person name="Kuo A."/>
            <person name="Pangilinan J."/>
            <person name="Riley R."/>
            <person name="Labutti K."/>
            <person name="Andreopoulos B."/>
            <person name="Lipzen A."/>
            <person name="Chen C."/>
            <person name="Yanf M."/>
            <person name="Daum C."/>
            <person name="Ng V."/>
            <person name="Clum A."/>
            <person name="Steindorff A."/>
            <person name="Ohm R."/>
            <person name="Martin F."/>
            <person name="Silar P."/>
            <person name="Natvig D."/>
            <person name="Lalanne C."/>
            <person name="Gautier V."/>
            <person name="Ament-Velasquez S.L."/>
            <person name="Kruys A."/>
            <person name="Hutchinson M.I."/>
            <person name="Powell A.J."/>
            <person name="Barry K."/>
            <person name="Miller A.N."/>
            <person name="Grigoriev I.V."/>
            <person name="Debuchy R."/>
            <person name="Gladieux P."/>
            <person name="Thoren M.H."/>
            <person name="Johannesson H."/>
        </authorList>
    </citation>
    <scope>NUCLEOTIDE SEQUENCE</scope>
    <source>
        <strain evidence="7">PSN324</strain>
    </source>
</reference>
<reference evidence="7" key="1">
    <citation type="journal article" date="2023" name="Mol. Phylogenet. Evol.">
        <title>Genome-scale phylogeny and comparative genomics of the fungal order Sordariales.</title>
        <authorList>
            <person name="Hensen N."/>
            <person name="Bonometti L."/>
            <person name="Westerberg I."/>
            <person name="Brannstrom I.O."/>
            <person name="Guillou S."/>
            <person name="Cros-Aarteil S."/>
            <person name="Calhoun S."/>
            <person name="Haridas S."/>
            <person name="Kuo A."/>
            <person name="Mondo S."/>
            <person name="Pangilinan J."/>
            <person name="Riley R."/>
            <person name="LaButti K."/>
            <person name="Andreopoulos B."/>
            <person name="Lipzen A."/>
            <person name="Chen C."/>
            <person name="Yan M."/>
            <person name="Daum C."/>
            <person name="Ng V."/>
            <person name="Clum A."/>
            <person name="Steindorff A."/>
            <person name="Ohm R.A."/>
            <person name="Martin F."/>
            <person name="Silar P."/>
            <person name="Natvig D.O."/>
            <person name="Lalanne C."/>
            <person name="Gautier V."/>
            <person name="Ament-Velasquez S.L."/>
            <person name="Kruys A."/>
            <person name="Hutchinson M.I."/>
            <person name="Powell A.J."/>
            <person name="Barry K."/>
            <person name="Miller A.N."/>
            <person name="Grigoriev I.V."/>
            <person name="Debuchy R."/>
            <person name="Gladieux P."/>
            <person name="Hiltunen Thoren M."/>
            <person name="Johannesson H."/>
        </authorList>
    </citation>
    <scope>NUCLEOTIDE SEQUENCE</scope>
    <source>
        <strain evidence="7">PSN324</strain>
    </source>
</reference>
<accession>A0AAV9HZQ7</accession>
<protein>
    <recommendedName>
        <fullName evidence="3">alpha-glucosidase</fullName>
        <ecNumber evidence="3">3.2.1.20</ecNumber>
    </recommendedName>
</protein>
<dbReference type="Pfam" id="PF21365">
    <property type="entry name" value="Glyco_hydro_31_3rd"/>
    <property type="match status" value="1"/>
</dbReference>
<name>A0AAV9HZQ7_9PEZI</name>
<dbReference type="CDD" id="cd06595">
    <property type="entry name" value="GH31_u1"/>
    <property type="match status" value="1"/>
</dbReference>
<feature type="domain" description="Glycosyl hydrolase family 31 C-terminal" evidence="6">
    <location>
        <begin position="357"/>
        <end position="447"/>
    </location>
</feature>
<evidence type="ECO:0000256" key="3">
    <source>
        <dbReference type="ARBA" id="ARBA00012741"/>
    </source>
</evidence>
<comment type="caution">
    <text evidence="7">The sequence shown here is derived from an EMBL/GenBank/DDBJ whole genome shotgun (WGS) entry which is preliminary data.</text>
</comment>
<evidence type="ECO:0000256" key="2">
    <source>
        <dbReference type="ARBA" id="ARBA00007806"/>
    </source>
</evidence>